<gene>
    <name evidence="2" type="ORF">CLW00_11928</name>
</gene>
<dbReference type="AlphaFoldDB" id="A0A2T0WCY2"/>
<evidence type="ECO:0000313" key="2">
    <source>
        <dbReference type="EMBL" id="PRY84567.1"/>
    </source>
</evidence>
<keyword evidence="1" id="KW-1133">Transmembrane helix</keyword>
<organism evidence="2 3">
    <name type="scientific">Mongoliibacter ruber</name>
    <dbReference type="NCBI Taxonomy" id="1750599"/>
    <lineage>
        <taxon>Bacteria</taxon>
        <taxon>Pseudomonadati</taxon>
        <taxon>Bacteroidota</taxon>
        <taxon>Cytophagia</taxon>
        <taxon>Cytophagales</taxon>
        <taxon>Cyclobacteriaceae</taxon>
        <taxon>Mongoliibacter</taxon>
    </lineage>
</organism>
<protein>
    <submittedName>
        <fullName evidence="2">Uncharacterized protein</fullName>
    </submittedName>
</protein>
<name>A0A2T0WCY2_9BACT</name>
<feature type="transmembrane region" description="Helical" evidence="1">
    <location>
        <begin position="40"/>
        <end position="58"/>
    </location>
</feature>
<feature type="transmembrane region" description="Helical" evidence="1">
    <location>
        <begin position="6"/>
        <end position="28"/>
    </location>
</feature>
<evidence type="ECO:0000313" key="3">
    <source>
        <dbReference type="Proteomes" id="UP000238157"/>
    </source>
</evidence>
<accession>A0A2T0WCY2</accession>
<keyword evidence="3" id="KW-1185">Reference proteome</keyword>
<evidence type="ECO:0000256" key="1">
    <source>
        <dbReference type="SAM" id="Phobius"/>
    </source>
</evidence>
<comment type="caution">
    <text evidence="2">The sequence shown here is derived from an EMBL/GenBank/DDBJ whole genome shotgun (WGS) entry which is preliminary data.</text>
</comment>
<keyword evidence="1" id="KW-0472">Membrane</keyword>
<reference evidence="2 3" key="1">
    <citation type="submission" date="2018-03" db="EMBL/GenBank/DDBJ databases">
        <title>Genomic Encyclopedia of Archaeal and Bacterial Type Strains, Phase II (KMG-II): from individual species to whole genera.</title>
        <authorList>
            <person name="Goeker M."/>
        </authorList>
    </citation>
    <scope>NUCLEOTIDE SEQUENCE [LARGE SCALE GENOMIC DNA]</scope>
    <source>
        <strain evidence="2 3">DSM 27929</strain>
    </source>
</reference>
<sequence length="109" mass="11586">MDSIDIFLYVAEIMIIIGAILAIVMPLIKSIGDPGSLIKTGAAVVALAVVFFVMYSIADNEVTARFAADPFNLTPGLSQFVGGALLTTYVLFFVALLGIVFTEINKAIK</sequence>
<dbReference type="EMBL" id="PVTR01000019">
    <property type="protein sequence ID" value="PRY84567.1"/>
    <property type="molecule type" value="Genomic_DNA"/>
</dbReference>
<dbReference type="Proteomes" id="UP000238157">
    <property type="component" value="Unassembled WGS sequence"/>
</dbReference>
<keyword evidence="1" id="KW-0812">Transmembrane</keyword>
<feature type="transmembrane region" description="Helical" evidence="1">
    <location>
        <begin position="78"/>
        <end position="101"/>
    </location>
</feature>
<proteinExistence type="predicted"/>
<dbReference type="OrthoDB" id="982648at2"/>